<dbReference type="SUPFAM" id="SSF55874">
    <property type="entry name" value="ATPase domain of HSP90 chaperone/DNA topoisomerase II/histidine kinase"/>
    <property type="match status" value="1"/>
</dbReference>
<evidence type="ECO:0000256" key="2">
    <source>
        <dbReference type="ARBA" id="ARBA00012438"/>
    </source>
</evidence>
<dbReference type="Gene3D" id="6.10.340.10">
    <property type="match status" value="1"/>
</dbReference>
<dbReference type="Pfam" id="PF02518">
    <property type="entry name" value="HATPase_c"/>
    <property type="match status" value="1"/>
</dbReference>
<comment type="catalytic activity">
    <reaction evidence="1">
        <text>ATP + protein L-histidine = ADP + protein N-phospho-L-histidine.</text>
        <dbReference type="EC" id="2.7.13.3"/>
    </reaction>
</comment>
<dbReference type="CDD" id="cd00082">
    <property type="entry name" value="HisKA"/>
    <property type="match status" value="1"/>
</dbReference>
<dbReference type="Pfam" id="PF00512">
    <property type="entry name" value="HisKA"/>
    <property type="match status" value="1"/>
</dbReference>
<dbReference type="GO" id="GO:0000155">
    <property type="term" value="F:phosphorelay sensor kinase activity"/>
    <property type="evidence" value="ECO:0007669"/>
    <property type="project" value="InterPro"/>
</dbReference>
<dbReference type="InterPro" id="IPR036097">
    <property type="entry name" value="HisK_dim/P_sf"/>
</dbReference>
<keyword evidence="10" id="KW-0472">Membrane</keyword>
<evidence type="ECO:0000256" key="8">
    <source>
        <dbReference type="ARBA" id="ARBA00023012"/>
    </source>
</evidence>
<dbReference type="GO" id="GO:0005524">
    <property type="term" value="F:ATP binding"/>
    <property type="evidence" value="ECO:0007669"/>
    <property type="project" value="UniProtKB-KW"/>
</dbReference>
<keyword evidence="6 12" id="KW-0418">Kinase</keyword>
<dbReference type="OrthoDB" id="9781147at2"/>
<dbReference type="Proteomes" id="UP000321899">
    <property type="component" value="Unassembled WGS sequence"/>
</dbReference>
<name>A0A5Q4VHC7_9BACT</name>
<evidence type="ECO:0000259" key="11">
    <source>
        <dbReference type="PROSITE" id="PS50109"/>
    </source>
</evidence>
<dbReference type="EMBL" id="VDMB01000001">
    <property type="protein sequence ID" value="TYT76343.1"/>
    <property type="molecule type" value="Genomic_DNA"/>
</dbReference>
<keyword evidence="10" id="KW-1133">Transmembrane helix</keyword>
<evidence type="ECO:0000256" key="10">
    <source>
        <dbReference type="SAM" id="Phobius"/>
    </source>
</evidence>
<keyword evidence="4" id="KW-0808">Transferase</keyword>
<dbReference type="InterPro" id="IPR005467">
    <property type="entry name" value="His_kinase_dom"/>
</dbReference>
<evidence type="ECO:0000256" key="3">
    <source>
        <dbReference type="ARBA" id="ARBA00022553"/>
    </source>
</evidence>
<dbReference type="SMART" id="SM00387">
    <property type="entry name" value="HATPase_c"/>
    <property type="match status" value="1"/>
</dbReference>
<keyword evidence="13" id="KW-1185">Reference proteome</keyword>
<evidence type="ECO:0000313" key="12">
    <source>
        <dbReference type="EMBL" id="TYT76343.1"/>
    </source>
</evidence>
<keyword evidence="9" id="KW-0175">Coiled coil</keyword>
<dbReference type="InterPro" id="IPR003661">
    <property type="entry name" value="HisK_dim/P_dom"/>
</dbReference>
<sequence>MAWYTRTLENLVNEDIPRSIAAFQSAEALETAMINQKGFVTYYMQDKDPEWLRRLGEYRRIFREKLEDAKSRARTPAQKDLIREIDKNYQRYILMKDAVIDHYVSGRLQEGQEQHPEIRVLFFRIIQLCEDFKTLQATALRDLQENVRKETRQVRNLTLSILLITSAFVFVLGIEISRQILRPLRKLAQATGAMHYQRGNEVNAVSRGVQGLIRNAGEASRKLERSRENLEQAERMVIVARLAAGMAHSIRNPLTSVKMRLFSLSRSLKLDEDQREDFDVISNEINHIDTIVQHFLEFSRPPKLKIQSICPSDVVDQALTLLKHRLASYDVTVTVKRRENLPHIAGDPEQLKEVLVNLIENSCQAMEGRPGHIEITESLETHEKPMTRIRIHDSGPGIPEEMLPRIFDPFVTTKEDGTGLGLSIASRIIENHGGSIEVMSLPGNGTSFDILLPPMEQKKGEA</sequence>
<organism evidence="12 13">
    <name type="scientific">Desulfobotulus mexicanus</name>
    <dbReference type="NCBI Taxonomy" id="2586642"/>
    <lineage>
        <taxon>Bacteria</taxon>
        <taxon>Pseudomonadati</taxon>
        <taxon>Thermodesulfobacteriota</taxon>
        <taxon>Desulfobacteria</taxon>
        <taxon>Desulfobacterales</taxon>
        <taxon>Desulfobacteraceae</taxon>
        <taxon>Desulfobotulus</taxon>
    </lineage>
</organism>
<dbReference type="PANTHER" id="PTHR43065">
    <property type="entry name" value="SENSOR HISTIDINE KINASE"/>
    <property type="match status" value="1"/>
</dbReference>
<keyword evidence="7" id="KW-0067">ATP-binding</keyword>
<dbReference type="InterPro" id="IPR003594">
    <property type="entry name" value="HATPase_dom"/>
</dbReference>
<proteinExistence type="predicted"/>
<dbReference type="Gene3D" id="1.10.287.130">
    <property type="match status" value="1"/>
</dbReference>
<dbReference type="AlphaFoldDB" id="A0A5Q4VHC7"/>
<feature type="transmembrane region" description="Helical" evidence="10">
    <location>
        <begin position="157"/>
        <end position="176"/>
    </location>
</feature>
<protein>
    <recommendedName>
        <fullName evidence="2">histidine kinase</fullName>
        <ecNumber evidence="2">2.7.13.3</ecNumber>
    </recommendedName>
</protein>
<evidence type="ECO:0000256" key="5">
    <source>
        <dbReference type="ARBA" id="ARBA00022741"/>
    </source>
</evidence>
<feature type="domain" description="Histidine kinase" evidence="11">
    <location>
        <begin position="245"/>
        <end position="456"/>
    </location>
</feature>
<dbReference type="EC" id="2.7.13.3" evidence="2"/>
<accession>A0A5Q4VHC7</accession>
<evidence type="ECO:0000256" key="4">
    <source>
        <dbReference type="ARBA" id="ARBA00022679"/>
    </source>
</evidence>
<evidence type="ECO:0000256" key="7">
    <source>
        <dbReference type="ARBA" id="ARBA00022840"/>
    </source>
</evidence>
<evidence type="ECO:0000313" key="13">
    <source>
        <dbReference type="Proteomes" id="UP000321899"/>
    </source>
</evidence>
<dbReference type="Gene3D" id="3.30.565.10">
    <property type="entry name" value="Histidine kinase-like ATPase, C-terminal domain"/>
    <property type="match status" value="1"/>
</dbReference>
<keyword evidence="10" id="KW-0812">Transmembrane</keyword>
<keyword evidence="8" id="KW-0902">Two-component regulatory system</keyword>
<dbReference type="InterPro" id="IPR004358">
    <property type="entry name" value="Sig_transdc_His_kin-like_C"/>
</dbReference>
<dbReference type="PROSITE" id="PS50109">
    <property type="entry name" value="HIS_KIN"/>
    <property type="match status" value="1"/>
</dbReference>
<dbReference type="PANTHER" id="PTHR43065:SF10">
    <property type="entry name" value="PEROXIDE STRESS-ACTIVATED HISTIDINE KINASE MAK3"/>
    <property type="match status" value="1"/>
</dbReference>
<dbReference type="SUPFAM" id="SSF47384">
    <property type="entry name" value="Homodimeric domain of signal transducing histidine kinase"/>
    <property type="match status" value="1"/>
</dbReference>
<evidence type="ECO:0000256" key="1">
    <source>
        <dbReference type="ARBA" id="ARBA00000085"/>
    </source>
</evidence>
<evidence type="ECO:0000256" key="9">
    <source>
        <dbReference type="SAM" id="Coils"/>
    </source>
</evidence>
<dbReference type="InterPro" id="IPR036890">
    <property type="entry name" value="HATPase_C_sf"/>
</dbReference>
<dbReference type="PRINTS" id="PR00344">
    <property type="entry name" value="BCTRLSENSOR"/>
</dbReference>
<gene>
    <name evidence="12" type="ORF">FIM25_00555</name>
</gene>
<evidence type="ECO:0000256" key="6">
    <source>
        <dbReference type="ARBA" id="ARBA00022777"/>
    </source>
</evidence>
<comment type="caution">
    <text evidence="12">The sequence shown here is derived from an EMBL/GenBank/DDBJ whole genome shotgun (WGS) entry which is preliminary data.</text>
</comment>
<feature type="coiled-coil region" evidence="9">
    <location>
        <begin position="209"/>
        <end position="243"/>
    </location>
</feature>
<dbReference type="SMART" id="SM00388">
    <property type="entry name" value="HisKA"/>
    <property type="match status" value="1"/>
</dbReference>
<keyword evidence="3" id="KW-0597">Phosphoprotein</keyword>
<keyword evidence="5" id="KW-0547">Nucleotide-binding</keyword>
<reference evidence="12 13" key="1">
    <citation type="submission" date="2019-06" db="EMBL/GenBank/DDBJ databases">
        <title>Desulfobotulus mexicanus sp. nov., a novel sulfate-reducing bacterium isolated from the sediment of an alkaline crater lake in Mexico.</title>
        <authorList>
            <person name="Hirschler-Rea A."/>
        </authorList>
    </citation>
    <scope>NUCLEOTIDE SEQUENCE [LARGE SCALE GENOMIC DNA]</scope>
    <source>
        <strain evidence="12 13">PAR22N</strain>
    </source>
</reference>